<accession>A0A401QBB9</accession>
<keyword evidence="2" id="KW-1185">Reference proteome</keyword>
<organism evidence="1 2">
    <name type="scientific">Scyliorhinus torazame</name>
    <name type="common">Cloudy catshark</name>
    <name type="synonym">Catulus torazame</name>
    <dbReference type="NCBI Taxonomy" id="75743"/>
    <lineage>
        <taxon>Eukaryota</taxon>
        <taxon>Metazoa</taxon>
        <taxon>Chordata</taxon>
        <taxon>Craniata</taxon>
        <taxon>Vertebrata</taxon>
        <taxon>Chondrichthyes</taxon>
        <taxon>Elasmobranchii</taxon>
        <taxon>Galeomorphii</taxon>
        <taxon>Galeoidea</taxon>
        <taxon>Carcharhiniformes</taxon>
        <taxon>Scyliorhinidae</taxon>
        <taxon>Scyliorhinus</taxon>
    </lineage>
</organism>
<sequence>MVYWKFTHLPVMGIIYEEGCCHSPRNCLRHWTVELELPVHHSLTIHNDKINSHLIYFILFSCIQIGEI</sequence>
<name>A0A401QBB9_SCYTO</name>
<dbReference type="EMBL" id="BFAA01021008">
    <property type="protein sequence ID" value="GCB82660.1"/>
    <property type="molecule type" value="Genomic_DNA"/>
</dbReference>
<evidence type="ECO:0000313" key="2">
    <source>
        <dbReference type="Proteomes" id="UP000288216"/>
    </source>
</evidence>
<comment type="caution">
    <text evidence="1">The sequence shown here is derived from an EMBL/GenBank/DDBJ whole genome shotgun (WGS) entry which is preliminary data.</text>
</comment>
<dbReference type="AlphaFoldDB" id="A0A401QBB9"/>
<reference evidence="1 2" key="1">
    <citation type="journal article" date="2018" name="Nat. Ecol. Evol.">
        <title>Shark genomes provide insights into elasmobranch evolution and the origin of vertebrates.</title>
        <authorList>
            <person name="Hara Y"/>
            <person name="Yamaguchi K"/>
            <person name="Onimaru K"/>
            <person name="Kadota M"/>
            <person name="Koyanagi M"/>
            <person name="Keeley SD"/>
            <person name="Tatsumi K"/>
            <person name="Tanaka K"/>
            <person name="Motone F"/>
            <person name="Kageyama Y"/>
            <person name="Nozu R"/>
            <person name="Adachi N"/>
            <person name="Nishimura O"/>
            <person name="Nakagawa R"/>
            <person name="Tanegashima C"/>
            <person name="Kiyatake I"/>
            <person name="Matsumoto R"/>
            <person name="Murakumo K"/>
            <person name="Nishida K"/>
            <person name="Terakita A"/>
            <person name="Kuratani S"/>
            <person name="Sato K"/>
            <person name="Hyodo S Kuraku.S."/>
        </authorList>
    </citation>
    <scope>NUCLEOTIDE SEQUENCE [LARGE SCALE GENOMIC DNA]</scope>
</reference>
<protein>
    <submittedName>
        <fullName evidence="1">Uncharacterized protein</fullName>
    </submittedName>
</protein>
<dbReference type="Proteomes" id="UP000288216">
    <property type="component" value="Unassembled WGS sequence"/>
</dbReference>
<gene>
    <name evidence="1" type="ORF">scyTo_0022048</name>
</gene>
<feature type="non-terminal residue" evidence="1">
    <location>
        <position position="68"/>
    </location>
</feature>
<evidence type="ECO:0000313" key="1">
    <source>
        <dbReference type="EMBL" id="GCB82660.1"/>
    </source>
</evidence>
<proteinExistence type="predicted"/>